<dbReference type="RefSeq" id="WP_281389846.1">
    <property type="nucleotide sequence ID" value="NZ_BAABAM010000004.1"/>
</dbReference>
<protein>
    <submittedName>
        <fullName evidence="1">Oxalate decarboxylase/phosphoglucose isomerase-like protein (Cupin superfamily)</fullName>
    </submittedName>
</protein>
<dbReference type="Proteomes" id="UP000530928">
    <property type="component" value="Unassembled WGS sequence"/>
</dbReference>
<proteinExistence type="predicted"/>
<dbReference type="EMBL" id="JACDUR010000006">
    <property type="protein sequence ID" value="MBA2894768.1"/>
    <property type="molecule type" value="Genomic_DNA"/>
</dbReference>
<reference evidence="1 2" key="1">
    <citation type="submission" date="2020-07" db="EMBL/GenBank/DDBJ databases">
        <title>Genomic Encyclopedia of Type Strains, Phase IV (KMG-IV): sequencing the most valuable type-strain genomes for metagenomic binning, comparative biology and taxonomic classification.</title>
        <authorList>
            <person name="Goeker M."/>
        </authorList>
    </citation>
    <scope>NUCLEOTIDE SEQUENCE [LARGE SCALE GENOMIC DNA]</scope>
    <source>
        <strain evidence="1 2">DSM 45533</strain>
    </source>
</reference>
<keyword evidence="1" id="KW-0413">Isomerase</keyword>
<dbReference type="AlphaFoldDB" id="A0A7W0CPC7"/>
<sequence>MRPPVGQVVVARLAVGQVVVVRPAVGHAVIVRSRPPAVVLLVTW</sequence>
<dbReference type="GO" id="GO:0016853">
    <property type="term" value="F:isomerase activity"/>
    <property type="evidence" value="ECO:0007669"/>
    <property type="project" value="UniProtKB-KW"/>
</dbReference>
<evidence type="ECO:0000313" key="2">
    <source>
        <dbReference type="Proteomes" id="UP000530928"/>
    </source>
</evidence>
<keyword evidence="2" id="KW-1185">Reference proteome</keyword>
<gene>
    <name evidence="1" type="ORF">HNR30_006140</name>
</gene>
<organism evidence="1 2">
    <name type="scientific">Nonomuraea soli</name>
    <dbReference type="NCBI Taxonomy" id="1032476"/>
    <lineage>
        <taxon>Bacteria</taxon>
        <taxon>Bacillati</taxon>
        <taxon>Actinomycetota</taxon>
        <taxon>Actinomycetes</taxon>
        <taxon>Streptosporangiales</taxon>
        <taxon>Streptosporangiaceae</taxon>
        <taxon>Nonomuraea</taxon>
    </lineage>
</organism>
<comment type="caution">
    <text evidence="1">The sequence shown here is derived from an EMBL/GenBank/DDBJ whole genome shotgun (WGS) entry which is preliminary data.</text>
</comment>
<evidence type="ECO:0000313" key="1">
    <source>
        <dbReference type="EMBL" id="MBA2894768.1"/>
    </source>
</evidence>
<accession>A0A7W0CPC7</accession>
<name>A0A7W0CPC7_9ACTN</name>